<proteinExistence type="predicted"/>
<dbReference type="OrthoDB" id="8481769at2"/>
<name>A0A251WXI8_9RHOB</name>
<dbReference type="Proteomes" id="UP000194664">
    <property type="component" value="Unassembled WGS sequence"/>
</dbReference>
<evidence type="ECO:0000313" key="2">
    <source>
        <dbReference type="Proteomes" id="UP000194664"/>
    </source>
</evidence>
<protein>
    <recommendedName>
        <fullName evidence="3">Sulfotransferase family protein</fullName>
    </recommendedName>
</protein>
<evidence type="ECO:0008006" key="3">
    <source>
        <dbReference type="Google" id="ProtNLM"/>
    </source>
</evidence>
<reference evidence="1 2" key="1">
    <citation type="submission" date="2016-12" db="EMBL/GenBank/DDBJ databases">
        <title>The draft genome sequence of HSLHS2.</title>
        <authorList>
            <person name="Hu D."/>
            <person name="Wang L."/>
            <person name="Shao Z."/>
        </authorList>
    </citation>
    <scope>NUCLEOTIDE SEQUENCE [LARGE SCALE GENOMIC DNA]</scope>
    <source>
        <strain evidence="1">MCCC 1A06712</strain>
    </source>
</reference>
<comment type="caution">
    <text evidence="1">The sequence shown here is derived from an EMBL/GenBank/DDBJ whole genome shotgun (WGS) entry which is preliminary data.</text>
</comment>
<dbReference type="InterPro" id="IPR027417">
    <property type="entry name" value="P-loop_NTPase"/>
</dbReference>
<accession>A0A251WXI8</accession>
<organism evidence="1 2">
    <name type="scientific">Marivivens niveibacter</name>
    <dbReference type="NCBI Taxonomy" id="1930667"/>
    <lineage>
        <taxon>Bacteria</taxon>
        <taxon>Pseudomonadati</taxon>
        <taxon>Pseudomonadota</taxon>
        <taxon>Alphaproteobacteria</taxon>
        <taxon>Rhodobacterales</taxon>
        <taxon>Paracoccaceae</taxon>
        <taxon>Marivivens group</taxon>
        <taxon>Marivivens</taxon>
    </lineage>
</organism>
<dbReference type="RefSeq" id="WP_086451685.1">
    <property type="nucleotide sequence ID" value="NZ_MSPP01000003.1"/>
</dbReference>
<dbReference type="EMBL" id="MSPP01000003">
    <property type="protein sequence ID" value="OUD09210.1"/>
    <property type="molecule type" value="Genomic_DNA"/>
</dbReference>
<evidence type="ECO:0000313" key="1">
    <source>
        <dbReference type="EMBL" id="OUD09210.1"/>
    </source>
</evidence>
<dbReference type="AlphaFoldDB" id="A0A251WXI8"/>
<sequence length="341" mass="37420">MAYAIHTAPLCAALIEKVSRIMDKVLHLGAHRTGTTSFQTFLKRNRAALSRRGIAVWEPDQIRSGLFQGVLHDPAQITADVARLSERSRGRIKIEQSRLVKTGADTLIISDENFIGTPMGNLRSGRLYDDAILRLMRLRTAIGRVRSVTLTVRSYDSYWSSILSFGLMRGKGIPTNDDLDRLVTQPRRWRDLIADVAQVFPDARLIVAPFETFATAPKALAGQIVNADLSGADIDDAPIWKNASANCGRLAQVIEDRGCGGTVAGAANERWMPFDAHQRAALAGQYADDLMWLKSGADGVAEFIDTADAPLRRHNKLTGIGAMHWSPTIGGTEDGKQRYLV</sequence>
<gene>
    <name evidence="1" type="ORF">BVC71_10945</name>
</gene>
<dbReference type="SUPFAM" id="SSF52540">
    <property type="entry name" value="P-loop containing nucleoside triphosphate hydrolases"/>
    <property type="match status" value="1"/>
</dbReference>
<keyword evidence="2" id="KW-1185">Reference proteome</keyword>